<dbReference type="SUPFAM" id="SSF51905">
    <property type="entry name" value="FAD/NAD(P)-binding domain"/>
    <property type="match status" value="1"/>
</dbReference>
<dbReference type="GO" id="GO:0005737">
    <property type="term" value="C:cytoplasm"/>
    <property type="evidence" value="ECO:0007669"/>
    <property type="project" value="TreeGrafter"/>
</dbReference>
<dbReference type="OrthoDB" id="429143at2759"/>
<dbReference type="Gene3D" id="3.30.9.10">
    <property type="entry name" value="D-Amino Acid Oxidase, subunit A, domain 2"/>
    <property type="match status" value="1"/>
</dbReference>
<name>A0A0C2YNC2_9AGAM</name>
<sequence length="535" mass="58834">TDTIVLDIPSLTHCNARLAEYPSYLCRRRRPVIIGSGISGASFARTLLGIDQQRDSEGKPLTVVMLEAHETCSGASGRNGGHINPGLYHDYEDLRNRFGARAARNMIHFRLAHLDILRSVGEVEAPDADCREVDAVDVYYDEETFTEAKRLLKVYKAEMPEEAEPYECTEGDQARTKYNLSKEALGCITTRAGAVHPYLFVTGILTRLLEDYPKHFRLFTRTPCTSITGPSASSPLYKLHTPRGVLSASHVVHLTNAYVGTLIPGLSPVVTRIRETMSAQRPGTSLQHKMPSGERSYIFYDNPSSFNYLTQLRSGEQELMFGCGLDGHVHPSCGSSGMYDLHSAALVSGALPVYFGAANWGAEAVPAPSESNPECDEGPWAKGRVKALWSGELSVSADEFPWVGRVPSSICGRSAPSLRDHNPRMARPAEWVAAGYSGEGMVNAWLCARAVALMVLAMDDRKDLEMDGEFGAGQCVGEWLPSCFIISEARLKWLIQEQKCREGEGRSAPGSKVKVYNNAKSSTIRSRTKDLFTFR</sequence>
<proteinExistence type="predicted"/>
<dbReference type="Pfam" id="PF01266">
    <property type="entry name" value="DAO"/>
    <property type="match status" value="1"/>
</dbReference>
<dbReference type="STRING" id="1036808.A0A0C2YNC2"/>
<feature type="domain" description="FAD dependent oxidoreductase" evidence="1">
    <location>
        <begin position="32"/>
        <end position="452"/>
    </location>
</feature>
<dbReference type="InterPro" id="IPR036188">
    <property type="entry name" value="FAD/NAD-bd_sf"/>
</dbReference>
<evidence type="ECO:0000313" key="2">
    <source>
        <dbReference type="EMBL" id="KIM51243.1"/>
    </source>
</evidence>
<dbReference type="EMBL" id="KN822272">
    <property type="protein sequence ID" value="KIM51243.1"/>
    <property type="molecule type" value="Genomic_DNA"/>
</dbReference>
<protein>
    <recommendedName>
        <fullName evidence="1">FAD dependent oxidoreductase domain-containing protein</fullName>
    </recommendedName>
</protein>
<dbReference type="Gene3D" id="3.50.50.60">
    <property type="entry name" value="FAD/NAD(P)-binding domain"/>
    <property type="match status" value="1"/>
</dbReference>
<feature type="non-terminal residue" evidence="2">
    <location>
        <position position="1"/>
    </location>
</feature>
<keyword evidence="3" id="KW-1185">Reference proteome</keyword>
<dbReference type="AlphaFoldDB" id="A0A0C2YNC2"/>
<dbReference type="PANTHER" id="PTHR13847">
    <property type="entry name" value="SARCOSINE DEHYDROGENASE-RELATED"/>
    <property type="match status" value="1"/>
</dbReference>
<dbReference type="PANTHER" id="PTHR13847:SF213">
    <property type="entry name" value="DEPENDENT OXIDOREDUCTASE, PUTATIVE-RELATED"/>
    <property type="match status" value="1"/>
</dbReference>
<accession>A0A0C2YNC2</accession>
<reference evidence="2 3" key="1">
    <citation type="submission" date="2014-04" db="EMBL/GenBank/DDBJ databases">
        <authorList>
            <consortium name="DOE Joint Genome Institute"/>
            <person name="Kuo A."/>
            <person name="Kohler A."/>
            <person name="Nagy L.G."/>
            <person name="Floudas D."/>
            <person name="Copeland A."/>
            <person name="Barry K.W."/>
            <person name="Cichocki N."/>
            <person name="Veneault-Fourrey C."/>
            <person name="LaButti K."/>
            <person name="Lindquist E.A."/>
            <person name="Lipzen A."/>
            <person name="Lundell T."/>
            <person name="Morin E."/>
            <person name="Murat C."/>
            <person name="Sun H."/>
            <person name="Tunlid A."/>
            <person name="Henrissat B."/>
            <person name="Grigoriev I.V."/>
            <person name="Hibbett D.S."/>
            <person name="Martin F."/>
            <person name="Nordberg H.P."/>
            <person name="Cantor M.N."/>
            <person name="Hua S.X."/>
        </authorList>
    </citation>
    <scope>NUCLEOTIDE SEQUENCE [LARGE SCALE GENOMIC DNA]</scope>
    <source>
        <strain evidence="2 3">Foug A</strain>
    </source>
</reference>
<evidence type="ECO:0000259" key="1">
    <source>
        <dbReference type="Pfam" id="PF01266"/>
    </source>
</evidence>
<dbReference type="Proteomes" id="UP000053989">
    <property type="component" value="Unassembled WGS sequence"/>
</dbReference>
<organism evidence="2 3">
    <name type="scientific">Scleroderma citrinum Foug A</name>
    <dbReference type="NCBI Taxonomy" id="1036808"/>
    <lineage>
        <taxon>Eukaryota</taxon>
        <taxon>Fungi</taxon>
        <taxon>Dikarya</taxon>
        <taxon>Basidiomycota</taxon>
        <taxon>Agaricomycotina</taxon>
        <taxon>Agaricomycetes</taxon>
        <taxon>Agaricomycetidae</taxon>
        <taxon>Boletales</taxon>
        <taxon>Sclerodermatineae</taxon>
        <taxon>Sclerodermataceae</taxon>
        <taxon>Scleroderma</taxon>
    </lineage>
</organism>
<dbReference type="InParanoid" id="A0A0C2YNC2"/>
<gene>
    <name evidence="2" type="ORF">SCLCIDRAFT_1224675</name>
</gene>
<dbReference type="HOGENOM" id="CLU_022730_2_1_1"/>
<evidence type="ECO:0000313" key="3">
    <source>
        <dbReference type="Proteomes" id="UP000053989"/>
    </source>
</evidence>
<dbReference type="InterPro" id="IPR006076">
    <property type="entry name" value="FAD-dep_OxRdtase"/>
</dbReference>
<reference evidence="3" key="2">
    <citation type="submission" date="2015-01" db="EMBL/GenBank/DDBJ databases">
        <title>Evolutionary Origins and Diversification of the Mycorrhizal Mutualists.</title>
        <authorList>
            <consortium name="DOE Joint Genome Institute"/>
            <consortium name="Mycorrhizal Genomics Consortium"/>
            <person name="Kohler A."/>
            <person name="Kuo A."/>
            <person name="Nagy L.G."/>
            <person name="Floudas D."/>
            <person name="Copeland A."/>
            <person name="Barry K.W."/>
            <person name="Cichocki N."/>
            <person name="Veneault-Fourrey C."/>
            <person name="LaButti K."/>
            <person name="Lindquist E.A."/>
            <person name="Lipzen A."/>
            <person name="Lundell T."/>
            <person name="Morin E."/>
            <person name="Murat C."/>
            <person name="Riley R."/>
            <person name="Ohm R."/>
            <person name="Sun H."/>
            <person name="Tunlid A."/>
            <person name="Henrissat B."/>
            <person name="Grigoriev I.V."/>
            <person name="Hibbett D.S."/>
            <person name="Martin F."/>
        </authorList>
    </citation>
    <scope>NUCLEOTIDE SEQUENCE [LARGE SCALE GENOMIC DNA]</scope>
    <source>
        <strain evidence="3">Foug A</strain>
    </source>
</reference>